<protein>
    <submittedName>
        <fullName evidence="1">Uncharacterized protein</fullName>
    </submittedName>
</protein>
<accession>A0A7J7JUW4</accession>
<reference evidence="1" key="1">
    <citation type="submission" date="2020-06" db="EMBL/GenBank/DDBJ databases">
        <title>Draft genome of Bugula neritina, a colonial animal packing powerful symbionts and potential medicines.</title>
        <authorList>
            <person name="Rayko M."/>
        </authorList>
    </citation>
    <scope>NUCLEOTIDE SEQUENCE [LARGE SCALE GENOMIC DNA]</scope>
    <source>
        <strain evidence="1">Kwan_BN1</strain>
    </source>
</reference>
<dbReference type="Proteomes" id="UP000593567">
    <property type="component" value="Unassembled WGS sequence"/>
</dbReference>
<sequence length="67" mass="7694">MQFFSNEISTTFAGLTMNYMGHQVKHFTNINAYTKFSTSASLRGKQVTITIMVKWEQRSVKKTAIDQ</sequence>
<dbReference type="AlphaFoldDB" id="A0A7J7JUW4"/>
<organism evidence="1 2">
    <name type="scientific">Bugula neritina</name>
    <name type="common">Brown bryozoan</name>
    <name type="synonym">Sertularia neritina</name>
    <dbReference type="NCBI Taxonomy" id="10212"/>
    <lineage>
        <taxon>Eukaryota</taxon>
        <taxon>Metazoa</taxon>
        <taxon>Spiralia</taxon>
        <taxon>Lophotrochozoa</taxon>
        <taxon>Bryozoa</taxon>
        <taxon>Gymnolaemata</taxon>
        <taxon>Cheilostomatida</taxon>
        <taxon>Flustrina</taxon>
        <taxon>Buguloidea</taxon>
        <taxon>Bugulidae</taxon>
        <taxon>Bugula</taxon>
    </lineage>
</organism>
<gene>
    <name evidence="1" type="ORF">EB796_011523</name>
</gene>
<name>A0A7J7JUW4_BUGNE</name>
<keyword evidence="2" id="KW-1185">Reference proteome</keyword>
<proteinExistence type="predicted"/>
<evidence type="ECO:0000313" key="2">
    <source>
        <dbReference type="Proteomes" id="UP000593567"/>
    </source>
</evidence>
<comment type="caution">
    <text evidence="1">The sequence shown here is derived from an EMBL/GenBank/DDBJ whole genome shotgun (WGS) entry which is preliminary data.</text>
</comment>
<dbReference type="EMBL" id="VXIV02001744">
    <property type="protein sequence ID" value="KAF6030170.1"/>
    <property type="molecule type" value="Genomic_DNA"/>
</dbReference>
<evidence type="ECO:0000313" key="1">
    <source>
        <dbReference type="EMBL" id="KAF6030170.1"/>
    </source>
</evidence>